<evidence type="ECO:0000259" key="1">
    <source>
        <dbReference type="Pfam" id="PF12697"/>
    </source>
</evidence>
<evidence type="ECO:0000313" key="2">
    <source>
        <dbReference type="EMBL" id="PPQ72182.1"/>
    </source>
</evidence>
<dbReference type="InterPro" id="IPR050266">
    <property type="entry name" value="AB_hydrolase_sf"/>
</dbReference>
<dbReference type="SUPFAM" id="SSF53474">
    <property type="entry name" value="alpha/beta-Hydrolases"/>
    <property type="match status" value="1"/>
</dbReference>
<feature type="domain" description="AB hydrolase-1" evidence="1">
    <location>
        <begin position="45"/>
        <end position="326"/>
    </location>
</feature>
<dbReference type="Pfam" id="PF12697">
    <property type="entry name" value="Abhydrolase_6"/>
    <property type="match status" value="1"/>
</dbReference>
<dbReference type="Proteomes" id="UP000284842">
    <property type="component" value="Unassembled WGS sequence"/>
</dbReference>
<dbReference type="STRING" id="181874.A0A409W0Z3"/>
<dbReference type="InterPro" id="IPR000073">
    <property type="entry name" value="AB_hydrolase_1"/>
</dbReference>
<name>A0A409W0Z3_9AGAR</name>
<sequence>MSATSGFSTKTFIFDPRPTYPYVSVAKRYWIEDSPYLNDEDALTLIFAHGTGFHKELWEPVIDDFHAANQRGGGGLKIREIWTIEAPNHGEAAALNAKALSEVPNDVFGWEEYGRSIHLFLNGLGTGVEGIDFSKHKLVGIGHSMGAVSLGLALGYYPKIKWHALVLCEVMLMPLQFGKEVGNMLSGPAAKRRDIWPSKEEASKLFSSRGTWQTWDPRIRDLYVKHGLVSLPTLDYPDKQGVTLACPRAQEAACYRDSVGSFRLYNNLKNVALQFPLHLIYGAEDDYLPAAVKDDVVNNAVGGIQNLASFSRVEGGGHLVPQTNPKGLGEQIYKCLSIEKSGLPSARL</sequence>
<reference evidence="2 3" key="1">
    <citation type="journal article" date="2018" name="Evol. Lett.">
        <title>Horizontal gene cluster transfer increased hallucinogenic mushroom diversity.</title>
        <authorList>
            <person name="Reynolds H.T."/>
            <person name="Vijayakumar V."/>
            <person name="Gluck-Thaler E."/>
            <person name="Korotkin H.B."/>
            <person name="Matheny P.B."/>
            <person name="Slot J.C."/>
        </authorList>
    </citation>
    <scope>NUCLEOTIDE SEQUENCE [LARGE SCALE GENOMIC DNA]</scope>
    <source>
        <strain evidence="2 3">2629</strain>
    </source>
</reference>
<evidence type="ECO:0000313" key="3">
    <source>
        <dbReference type="Proteomes" id="UP000284842"/>
    </source>
</evidence>
<gene>
    <name evidence="2" type="ORF">CVT24_002394</name>
</gene>
<dbReference type="AlphaFoldDB" id="A0A409W0Z3"/>
<dbReference type="InterPro" id="IPR029058">
    <property type="entry name" value="AB_hydrolase_fold"/>
</dbReference>
<accession>A0A409W0Z3</accession>
<dbReference type="OrthoDB" id="94039at2759"/>
<dbReference type="PANTHER" id="PTHR43798:SF33">
    <property type="entry name" value="HYDROLASE, PUTATIVE (AFU_ORTHOLOGUE AFUA_2G14860)-RELATED"/>
    <property type="match status" value="1"/>
</dbReference>
<dbReference type="Gene3D" id="3.40.50.1820">
    <property type="entry name" value="alpha/beta hydrolase"/>
    <property type="match status" value="1"/>
</dbReference>
<protein>
    <recommendedName>
        <fullName evidence="1">AB hydrolase-1 domain-containing protein</fullName>
    </recommendedName>
</protein>
<dbReference type="EMBL" id="NHTK01005882">
    <property type="protein sequence ID" value="PPQ72182.1"/>
    <property type="molecule type" value="Genomic_DNA"/>
</dbReference>
<keyword evidence="3" id="KW-1185">Reference proteome</keyword>
<comment type="caution">
    <text evidence="2">The sequence shown here is derived from an EMBL/GenBank/DDBJ whole genome shotgun (WGS) entry which is preliminary data.</text>
</comment>
<dbReference type="PANTHER" id="PTHR43798">
    <property type="entry name" value="MONOACYLGLYCEROL LIPASE"/>
    <property type="match status" value="1"/>
</dbReference>
<dbReference type="GO" id="GO:0016020">
    <property type="term" value="C:membrane"/>
    <property type="evidence" value="ECO:0007669"/>
    <property type="project" value="TreeGrafter"/>
</dbReference>
<proteinExistence type="predicted"/>
<dbReference type="InParanoid" id="A0A409W0Z3"/>
<organism evidence="2 3">
    <name type="scientific">Panaeolus cyanescens</name>
    <dbReference type="NCBI Taxonomy" id="181874"/>
    <lineage>
        <taxon>Eukaryota</taxon>
        <taxon>Fungi</taxon>
        <taxon>Dikarya</taxon>
        <taxon>Basidiomycota</taxon>
        <taxon>Agaricomycotina</taxon>
        <taxon>Agaricomycetes</taxon>
        <taxon>Agaricomycetidae</taxon>
        <taxon>Agaricales</taxon>
        <taxon>Agaricineae</taxon>
        <taxon>Galeropsidaceae</taxon>
        <taxon>Panaeolus</taxon>
    </lineage>
</organism>